<name>A0AAV3KED0_9GAMM</name>
<evidence type="ECO:0000256" key="1">
    <source>
        <dbReference type="SAM" id="Phobius"/>
    </source>
</evidence>
<comment type="caution">
    <text evidence="2">The sequence shown here is derived from an EMBL/GenBank/DDBJ whole genome shotgun (WGS) entry which is preliminary data.</text>
</comment>
<keyword evidence="1" id="KW-1133">Transmembrane helix</keyword>
<evidence type="ECO:0000313" key="2">
    <source>
        <dbReference type="EMBL" id="ERO59089.1"/>
    </source>
</evidence>
<proteinExistence type="predicted"/>
<keyword evidence="1" id="KW-0472">Membrane</keyword>
<protein>
    <recommendedName>
        <fullName evidence="4">Membrane transporter protein</fullName>
    </recommendedName>
</protein>
<reference evidence="3" key="1">
    <citation type="journal article" date="2013" name="Diversity">
        <title>Genome Sequence of Dickeya solani, a New soft Rot Pathogen of Potato, Suggests its Emergence May Be Related to a Novel Combination of Non-Ribosomal Peptide/Polyketide Synthetase Clusters.</title>
        <authorList>
            <person name="Garlant L."/>
            <person name="Koskinen P."/>
            <person name="Rouhiainen L."/>
            <person name="Laine P."/>
            <person name="Paulin L."/>
            <person name="Auvinen P."/>
            <person name="Holm L."/>
            <person name="Pirhonen M."/>
        </authorList>
    </citation>
    <scope>NUCLEOTIDE SEQUENCE [LARGE SCALE GENOMIC DNA]</scope>
    <source>
        <strain evidence="3">D s0432-1</strain>
    </source>
</reference>
<gene>
    <name evidence="2" type="ORF">A544_0048</name>
</gene>
<organism evidence="2 3">
    <name type="scientific">Dickeya solani D s0432-1</name>
    <dbReference type="NCBI Taxonomy" id="1231725"/>
    <lineage>
        <taxon>Bacteria</taxon>
        <taxon>Pseudomonadati</taxon>
        <taxon>Pseudomonadota</taxon>
        <taxon>Gammaproteobacteria</taxon>
        <taxon>Enterobacterales</taxon>
        <taxon>Pectobacteriaceae</taxon>
        <taxon>Dickeya</taxon>
    </lineage>
</organism>
<feature type="transmembrane region" description="Helical" evidence="1">
    <location>
        <begin position="6"/>
        <end position="27"/>
    </location>
</feature>
<evidence type="ECO:0000313" key="3">
    <source>
        <dbReference type="Proteomes" id="UP000017142"/>
    </source>
</evidence>
<feature type="transmembrane region" description="Helical" evidence="1">
    <location>
        <begin position="39"/>
        <end position="57"/>
    </location>
</feature>
<sequence length="58" mass="6187">MGIEWILAYLALISAVSFFTAPVGARLAHQLPVATLKKAFAGLLLLLSLKMLQTVFAG</sequence>
<accession>A0AAV3KED0</accession>
<dbReference type="Proteomes" id="UP000017142">
    <property type="component" value="Unassembled WGS sequence"/>
</dbReference>
<dbReference type="EMBL" id="AMWE01000001">
    <property type="protein sequence ID" value="ERO59089.1"/>
    <property type="molecule type" value="Genomic_DNA"/>
</dbReference>
<keyword evidence="1" id="KW-0812">Transmembrane</keyword>
<evidence type="ECO:0008006" key="4">
    <source>
        <dbReference type="Google" id="ProtNLM"/>
    </source>
</evidence>
<dbReference type="AlphaFoldDB" id="A0AAV3KED0"/>